<sequence length="157" mass="16780">MNATISIPSYRDVCAQRRLVLVDIENAARGATTSPDHVQTLRAEISHTLHLGAWDQIIVGCSHYSLLSAKLGWPTARFVVRSGPDGADLALLAELAQIDTSRFAELALVSGDHLFAPAVAAAGIPTTVLSHRTSLSRELRLAANRIRLLSTNHPAAA</sequence>
<protein>
    <submittedName>
        <fullName evidence="1">NYN domain-containing protein</fullName>
    </submittedName>
</protein>
<organism evidence="1 2">
    <name type="scientific">Gordonia phosphorivorans</name>
    <dbReference type="NCBI Taxonomy" id="1056982"/>
    <lineage>
        <taxon>Bacteria</taxon>
        <taxon>Bacillati</taxon>
        <taxon>Actinomycetota</taxon>
        <taxon>Actinomycetes</taxon>
        <taxon>Mycobacteriales</taxon>
        <taxon>Gordoniaceae</taxon>
        <taxon>Gordonia</taxon>
    </lineage>
</organism>
<reference evidence="1 2" key="1">
    <citation type="submission" date="2024-09" db="EMBL/GenBank/DDBJ databases">
        <authorList>
            <person name="Sun Q."/>
            <person name="Mori K."/>
        </authorList>
    </citation>
    <scope>NUCLEOTIDE SEQUENCE [LARGE SCALE GENOMIC DNA]</scope>
    <source>
        <strain evidence="1 2">CCM 7957</strain>
    </source>
</reference>
<comment type="caution">
    <text evidence="1">The sequence shown here is derived from an EMBL/GenBank/DDBJ whole genome shotgun (WGS) entry which is preliminary data.</text>
</comment>
<evidence type="ECO:0000313" key="1">
    <source>
        <dbReference type="EMBL" id="MFC0313709.1"/>
    </source>
</evidence>
<name>A0ABV6H564_9ACTN</name>
<accession>A0ABV6H564</accession>
<dbReference type="RefSeq" id="WP_382360394.1">
    <property type="nucleotide sequence ID" value="NZ_JBHLWV010000009.1"/>
</dbReference>
<gene>
    <name evidence="1" type="ORF">ACFFJD_02420</name>
</gene>
<dbReference type="Proteomes" id="UP001589783">
    <property type="component" value="Unassembled WGS sequence"/>
</dbReference>
<dbReference type="EMBL" id="JBHLWV010000009">
    <property type="protein sequence ID" value="MFC0313709.1"/>
    <property type="molecule type" value="Genomic_DNA"/>
</dbReference>
<proteinExistence type="predicted"/>
<keyword evidence="2" id="KW-1185">Reference proteome</keyword>
<evidence type="ECO:0000313" key="2">
    <source>
        <dbReference type="Proteomes" id="UP001589783"/>
    </source>
</evidence>